<dbReference type="RefSeq" id="WP_033101661.1">
    <property type="nucleotide sequence ID" value="NZ_JACEIP010000054.1"/>
</dbReference>
<comment type="caution">
    <text evidence="2">The sequence shown here is derived from an EMBL/GenBank/DDBJ whole genome shotgun (WGS) entry which is preliminary data.</text>
</comment>
<protein>
    <recommendedName>
        <fullName evidence="1">Competence protein CoiA-like N-terminal domain-containing protein</fullName>
    </recommendedName>
</protein>
<proteinExistence type="predicted"/>
<name>A0A7W1XDF0_9BACL</name>
<dbReference type="OrthoDB" id="3784230at2"/>
<organism evidence="2 3">
    <name type="scientific">Thermoactinomyces daqus</name>
    <dbReference type="NCBI Taxonomy" id="1329516"/>
    <lineage>
        <taxon>Bacteria</taxon>
        <taxon>Bacillati</taxon>
        <taxon>Bacillota</taxon>
        <taxon>Bacilli</taxon>
        <taxon>Bacillales</taxon>
        <taxon>Thermoactinomycetaceae</taxon>
        <taxon>Thermoactinomyces</taxon>
    </lineage>
</organism>
<dbReference type="InterPro" id="IPR057253">
    <property type="entry name" value="CoiA-like_N"/>
</dbReference>
<dbReference type="Pfam" id="PF25164">
    <property type="entry name" value="CoiA_N"/>
    <property type="match status" value="1"/>
</dbReference>
<accession>A0A7W1XDF0</accession>
<dbReference type="Proteomes" id="UP000530514">
    <property type="component" value="Unassembled WGS sequence"/>
</dbReference>
<evidence type="ECO:0000313" key="2">
    <source>
        <dbReference type="EMBL" id="MBA4544641.1"/>
    </source>
</evidence>
<reference evidence="2 3" key="1">
    <citation type="submission" date="2020-07" db="EMBL/GenBank/DDBJ databases">
        <authorList>
            <person name="Feng H."/>
        </authorList>
    </citation>
    <scope>NUCLEOTIDE SEQUENCE [LARGE SCALE GENOMIC DNA]</scope>
    <source>
        <strain evidence="3">s-11</strain>
    </source>
</reference>
<dbReference type="EMBL" id="JACEIP010000054">
    <property type="protein sequence ID" value="MBA4544641.1"/>
    <property type="molecule type" value="Genomic_DNA"/>
</dbReference>
<keyword evidence="3" id="KW-1185">Reference proteome</keyword>
<evidence type="ECO:0000313" key="3">
    <source>
        <dbReference type="Proteomes" id="UP000530514"/>
    </source>
</evidence>
<feature type="domain" description="Competence protein CoiA-like N-terminal" evidence="1">
    <location>
        <begin position="34"/>
        <end position="66"/>
    </location>
</feature>
<dbReference type="AlphaFoldDB" id="A0A7W1XDF0"/>
<sequence>MVQTKIRPKYRRQYGVIPYGLSSTGKIILPKEANPQEPYQCPECKGKLILRLSKLKKPYFSHYPGEKRKCKLNYSSIALAKHVLRFVLDQWMRGKGDPVEVQLFCGERHEIPRDEINEIKLNQRIRFHQKRRYLSHLSLLDRYGQSILHIELREKSRVHHVKHPSWLEVASEEILSNPYLLSSLNPYMNTPYFLNPAPQQLSLF</sequence>
<evidence type="ECO:0000259" key="1">
    <source>
        <dbReference type="Pfam" id="PF25164"/>
    </source>
</evidence>
<gene>
    <name evidence="2" type="ORF">H1164_17580</name>
</gene>